<proteinExistence type="predicted"/>
<name>A0A5C0UFX3_9PROT</name>
<gene>
    <name evidence="1" type="ORF">FZC35_00925</name>
</gene>
<dbReference type="AlphaFoldDB" id="A0A5C0UFX3"/>
<keyword evidence="2" id="KW-1185">Reference proteome</keyword>
<dbReference type="KEGG" id="cip:FZC35_00925"/>
<dbReference type="RefSeq" id="WP_148980791.1">
    <property type="nucleotide sequence ID" value="NZ_CP043315.1"/>
</dbReference>
<reference evidence="1 2" key="1">
    <citation type="submission" date="2019-08" db="EMBL/GenBank/DDBJ databases">
        <title>Highly reduced genomes of protist endosymbionts show evolutionary convergence.</title>
        <authorList>
            <person name="George E."/>
            <person name="Husnik F."/>
            <person name="Tashyreva D."/>
            <person name="Prokopchuk G."/>
            <person name="Horak A."/>
            <person name="Kwong W.K."/>
            <person name="Lukes J."/>
            <person name="Keeling P.J."/>
        </authorList>
    </citation>
    <scope>NUCLEOTIDE SEQUENCE [LARGE SCALE GENOMIC DNA]</scope>
    <source>
        <strain evidence="1">1605</strain>
    </source>
</reference>
<dbReference type="OrthoDB" id="9854537at2"/>
<sequence length="191" mass="22537">MNTKLPLGFELIMSDNPIEYASNNQLKSYSVIMQNSDLQSDTMIDIHFIINDLENHILLFIGILATHSMLKNIDKRYQFDWPNTICFDNNIIAKCKTHKTNILHIQIKPIISKKNIIIKICHQIHFFMNKLKMINKKQIENEMKNLIIRKKDKKNETVFYVNNIDEKGNLQIIDKEYKSHELLLSDFICSK</sequence>
<accession>A0A5C0UFX3</accession>
<evidence type="ECO:0000313" key="1">
    <source>
        <dbReference type="EMBL" id="QEK37944.1"/>
    </source>
</evidence>
<evidence type="ECO:0000313" key="2">
    <source>
        <dbReference type="Proteomes" id="UP000325155"/>
    </source>
</evidence>
<protein>
    <submittedName>
        <fullName evidence="1">Uncharacterized protein</fullName>
    </submittedName>
</protein>
<organism evidence="1 2">
    <name type="scientific">Candidatus Cytomitobacter indipagum</name>
    <dbReference type="NCBI Taxonomy" id="2601575"/>
    <lineage>
        <taxon>Bacteria</taxon>
        <taxon>Pseudomonadati</taxon>
        <taxon>Pseudomonadota</taxon>
        <taxon>Alphaproteobacteria</taxon>
        <taxon>Holosporales</taxon>
        <taxon>Holosporaceae</taxon>
        <taxon>Candidatus Cytomitobacter</taxon>
    </lineage>
</organism>
<dbReference type="Proteomes" id="UP000325155">
    <property type="component" value="Chromosome"/>
</dbReference>
<dbReference type="EMBL" id="CP043315">
    <property type="protein sequence ID" value="QEK37944.1"/>
    <property type="molecule type" value="Genomic_DNA"/>
</dbReference>